<evidence type="ECO:0000256" key="2">
    <source>
        <dbReference type="ARBA" id="ARBA00022729"/>
    </source>
</evidence>
<evidence type="ECO:0000256" key="1">
    <source>
        <dbReference type="ARBA" id="ARBA00022669"/>
    </source>
</evidence>
<feature type="region of interest" description="Disordered" evidence="4">
    <location>
        <begin position="1"/>
        <end position="62"/>
    </location>
</feature>
<organism evidence="6 7">
    <name type="scientific">Curvularia kusanoi</name>
    <name type="common">Cochliobolus kusanoi</name>
    <dbReference type="NCBI Taxonomy" id="90978"/>
    <lineage>
        <taxon>Eukaryota</taxon>
        <taxon>Fungi</taxon>
        <taxon>Dikarya</taxon>
        <taxon>Ascomycota</taxon>
        <taxon>Pezizomycotina</taxon>
        <taxon>Dothideomycetes</taxon>
        <taxon>Pleosporomycetidae</taxon>
        <taxon>Pleosporales</taxon>
        <taxon>Pleosporineae</taxon>
        <taxon>Pleosporaceae</taxon>
        <taxon>Curvularia</taxon>
    </lineage>
</organism>
<dbReference type="Gene3D" id="3.10.350.10">
    <property type="entry name" value="LysM domain"/>
    <property type="match status" value="1"/>
</dbReference>
<dbReference type="InterPro" id="IPR036779">
    <property type="entry name" value="LysM_dom_sf"/>
</dbReference>
<evidence type="ECO:0000313" key="6">
    <source>
        <dbReference type="EMBL" id="KAF2995260.1"/>
    </source>
</evidence>
<proteinExistence type="predicted"/>
<accession>A0A9P4T596</accession>
<sequence length="119" mass="12749">MVALFSSSTFASRLPPESASRLRSSGGGQTSTATKTSAMSQSATTTTTIPTPAQKPSPVREGMSQDCVGFYLQQTGDLGWSMASDAGISLDQFYEWNPAVGSDCQNLWPDYYYCIAVKL</sequence>
<keyword evidence="1" id="KW-0147">Chitin-binding</keyword>
<dbReference type="PANTHER" id="PTHR34997:SF2">
    <property type="entry name" value="LYSM DOMAIN-CONTAINING PROTEIN-RELATED"/>
    <property type="match status" value="1"/>
</dbReference>
<dbReference type="PANTHER" id="PTHR34997">
    <property type="entry name" value="AM15"/>
    <property type="match status" value="1"/>
</dbReference>
<dbReference type="OrthoDB" id="5985073at2759"/>
<dbReference type="Proteomes" id="UP000801428">
    <property type="component" value="Unassembled WGS sequence"/>
</dbReference>
<evidence type="ECO:0000256" key="3">
    <source>
        <dbReference type="ARBA" id="ARBA00023026"/>
    </source>
</evidence>
<dbReference type="GO" id="GO:0008061">
    <property type="term" value="F:chitin binding"/>
    <property type="evidence" value="ECO:0007669"/>
    <property type="project" value="UniProtKB-KW"/>
</dbReference>
<dbReference type="EMBL" id="SWKU01000034">
    <property type="protein sequence ID" value="KAF2995260.1"/>
    <property type="molecule type" value="Genomic_DNA"/>
</dbReference>
<protein>
    <recommendedName>
        <fullName evidence="5">LysM domain-containing protein</fullName>
    </recommendedName>
</protein>
<dbReference type="SUPFAM" id="SSF54106">
    <property type="entry name" value="LysM domain"/>
    <property type="match status" value="1"/>
</dbReference>
<keyword evidence="2" id="KW-0732">Signal</keyword>
<dbReference type="AlphaFoldDB" id="A0A9P4T596"/>
<name>A0A9P4T596_CURKU</name>
<comment type="caution">
    <text evidence="6">The sequence shown here is derived from an EMBL/GenBank/DDBJ whole genome shotgun (WGS) entry which is preliminary data.</text>
</comment>
<dbReference type="InterPro" id="IPR018392">
    <property type="entry name" value="LysM"/>
</dbReference>
<dbReference type="InterPro" id="IPR052210">
    <property type="entry name" value="LysM1-like"/>
</dbReference>
<feature type="domain" description="LysM" evidence="5">
    <location>
        <begin position="69"/>
        <end position="115"/>
    </location>
</feature>
<gene>
    <name evidence="6" type="ORF">E8E13_003778</name>
</gene>
<evidence type="ECO:0000256" key="4">
    <source>
        <dbReference type="SAM" id="MobiDB-lite"/>
    </source>
</evidence>
<evidence type="ECO:0000259" key="5">
    <source>
        <dbReference type="PROSITE" id="PS51782"/>
    </source>
</evidence>
<feature type="compositionally biased region" description="Polar residues" evidence="4">
    <location>
        <begin position="1"/>
        <end position="11"/>
    </location>
</feature>
<keyword evidence="7" id="KW-1185">Reference proteome</keyword>
<keyword evidence="3" id="KW-0843">Virulence</keyword>
<feature type="compositionally biased region" description="Low complexity" evidence="4">
    <location>
        <begin position="30"/>
        <end position="56"/>
    </location>
</feature>
<reference evidence="6" key="1">
    <citation type="submission" date="2019-04" db="EMBL/GenBank/DDBJ databases">
        <title>Sequencing of skin fungus with MAO and IRED activity.</title>
        <authorList>
            <person name="Marsaioli A.J."/>
            <person name="Bonatto J.M.C."/>
            <person name="Reis Junior O."/>
        </authorList>
    </citation>
    <scope>NUCLEOTIDE SEQUENCE</scope>
    <source>
        <strain evidence="6">30M1</strain>
    </source>
</reference>
<dbReference type="PROSITE" id="PS51782">
    <property type="entry name" value="LYSM"/>
    <property type="match status" value="1"/>
</dbReference>
<evidence type="ECO:0000313" key="7">
    <source>
        <dbReference type="Proteomes" id="UP000801428"/>
    </source>
</evidence>